<proteinExistence type="predicted"/>
<accession>A0A2W1J7H3</accession>
<dbReference type="OrthoDB" id="433602at2"/>
<comment type="caution">
    <text evidence="1">The sequence shown here is derived from an EMBL/GenBank/DDBJ whole genome shotgun (WGS) entry which is preliminary data.</text>
</comment>
<name>A0A2W1J7H3_9CYAN</name>
<gene>
    <name evidence="1" type="ORF">C1752_12216</name>
</gene>
<evidence type="ECO:0000313" key="2">
    <source>
        <dbReference type="Proteomes" id="UP000248857"/>
    </source>
</evidence>
<sequence>MSSSVQAKLIEYLRQELTIPSESINLALRQQPEPSSHLHIILWQYGLITLEQLACVFDWLETTTPALTP</sequence>
<protein>
    <recommendedName>
        <fullName evidence="3">DUF2949 domain-containing protein</fullName>
    </recommendedName>
</protein>
<dbReference type="EMBL" id="PQWO01000037">
    <property type="protein sequence ID" value="PZD70433.1"/>
    <property type="molecule type" value="Genomic_DNA"/>
</dbReference>
<keyword evidence="2" id="KW-1185">Reference proteome</keyword>
<reference evidence="1 2" key="1">
    <citation type="journal article" date="2018" name="Sci. Rep.">
        <title>A novel species of the marine cyanobacterium Acaryochloris with a unique pigment content and lifestyle.</title>
        <authorList>
            <person name="Partensky F."/>
            <person name="Six C."/>
            <person name="Ratin M."/>
            <person name="Garczarek L."/>
            <person name="Vaulot D."/>
            <person name="Probert I."/>
            <person name="Calteau A."/>
            <person name="Gourvil P."/>
            <person name="Marie D."/>
            <person name="Grebert T."/>
            <person name="Bouchier C."/>
            <person name="Le Panse S."/>
            <person name="Gachenot M."/>
            <person name="Rodriguez F."/>
            <person name="Garrido J.L."/>
        </authorList>
    </citation>
    <scope>NUCLEOTIDE SEQUENCE [LARGE SCALE GENOMIC DNA]</scope>
    <source>
        <strain evidence="1 2">RCC1774</strain>
    </source>
</reference>
<evidence type="ECO:0008006" key="3">
    <source>
        <dbReference type="Google" id="ProtNLM"/>
    </source>
</evidence>
<dbReference type="Proteomes" id="UP000248857">
    <property type="component" value="Unassembled WGS sequence"/>
</dbReference>
<dbReference type="InterPro" id="IPR021336">
    <property type="entry name" value="DUF2949"/>
</dbReference>
<organism evidence="1 2">
    <name type="scientific">Acaryochloris thomasi RCC1774</name>
    <dbReference type="NCBI Taxonomy" id="1764569"/>
    <lineage>
        <taxon>Bacteria</taxon>
        <taxon>Bacillati</taxon>
        <taxon>Cyanobacteriota</taxon>
        <taxon>Cyanophyceae</taxon>
        <taxon>Acaryochloridales</taxon>
        <taxon>Acaryochloridaceae</taxon>
        <taxon>Acaryochloris</taxon>
        <taxon>Acaryochloris thomasi</taxon>
    </lineage>
</organism>
<dbReference type="AlphaFoldDB" id="A0A2W1J7H3"/>
<dbReference type="Pfam" id="PF11165">
    <property type="entry name" value="DUF2949"/>
    <property type="match status" value="1"/>
</dbReference>
<dbReference type="RefSeq" id="WP_110989005.1">
    <property type="nucleotide sequence ID" value="NZ_CAWNWM010000037.1"/>
</dbReference>
<evidence type="ECO:0000313" key="1">
    <source>
        <dbReference type="EMBL" id="PZD70433.1"/>
    </source>
</evidence>